<name>A0A6P8Q316_GEOSA</name>
<dbReference type="PANTHER" id="PTHR18929">
    <property type="entry name" value="PROTEIN DISULFIDE ISOMERASE"/>
    <property type="match status" value="1"/>
</dbReference>
<sequence length="209" mass="24035">MEKPEVKDFYAVVKDLKHLPFGITTSSQVLKHFSIKDNTISLFRQVDKRREDLEIKDLDAGKLSRFLQIKELHLVTEYNPLSAVGLLDSTIKVHLLLFLDKTSEGHQETLKIFREAANQLLGQVLFVLVDTSLKTSDQVRSFFQLKRSDLPAITIYNTENDKNNRMPPGEISTQHIQNFCNNFLLGKQTREDSIPEHPKAEEKTLKTEL</sequence>
<dbReference type="GO" id="GO:0005783">
    <property type="term" value="C:endoplasmic reticulum"/>
    <property type="evidence" value="ECO:0007669"/>
    <property type="project" value="TreeGrafter"/>
</dbReference>
<dbReference type="GeneID" id="117355735"/>
<gene>
    <name evidence="4" type="primary">ERP27</name>
</gene>
<dbReference type="KEGG" id="gsh:117355735"/>
<dbReference type="GO" id="GO:0034976">
    <property type="term" value="P:response to endoplasmic reticulum stress"/>
    <property type="evidence" value="ECO:0007669"/>
    <property type="project" value="TreeGrafter"/>
</dbReference>
<dbReference type="FunCoup" id="A0A6P8Q316">
    <property type="interactions" value="202"/>
</dbReference>
<dbReference type="Proteomes" id="UP000515159">
    <property type="component" value="Chromosome 2"/>
</dbReference>
<dbReference type="RefSeq" id="XP_033790599.1">
    <property type="nucleotide sequence ID" value="XM_033934708.1"/>
</dbReference>
<evidence type="ECO:0000313" key="4">
    <source>
        <dbReference type="RefSeq" id="XP_033790599.1"/>
    </source>
</evidence>
<accession>A0A6P8Q316</accession>
<evidence type="ECO:0000256" key="1">
    <source>
        <dbReference type="ARBA" id="ARBA00006347"/>
    </source>
</evidence>
<organism evidence="3 4">
    <name type="scientific">Geotrypetes seraphini</name>
    <name type="common">Gaboon caecilian</name>
    <name type="synonym">Caecilia seraphini</name>
    <dbReference type="NCBI Taxonomy" id="260995"/>
    <lineage>
        <taxon>Eukaryota</taxon>
        <taxon>Metazoa</taxon>
        <taxon>Chordata</taxon>
        <taxon>Craniata</taxon>
        <taxon>Vertebrata</taxon>
        <taxon>Euteleostomi</taxon>
        <taxon>Amphibia</taxon>
        <taxon>Gymnophiona</taxon>
        <taxon>Geotrypetes</taxon>
    </lineage>
</organism>
<dbReference type="Gene3D" id="3.40.30.10">
    <property type="entry name" value="Glutaredoxin"/>
    <property type="match status" value="2"/>
</dbReference>
<dbReference type="CTD" id="121506"/>
<dbReference type="CDD" id="cd02981">
    <property type="entry name" value="PDI_b_family"/>
    <property type="match status" value="1"/>
</dbReference>
<reference evidence="4" key="1">
    <citation type="submission" date="2025-08" db="UniProtKB">
        <authorList>
            <consortium name="RefSeq"/>
        </authorList>
    </citation>
    <scope>IDENTIFICATION</scope>
</reference>
<dbReference type="AlphaFoldDB" id="A0A6P8Q316"/>
<dbReference type="Pfam" id="PF13848">
    <property type="entry name" value="Thioredoxin_6"/>
    <property type="match status" value="1"/>
</dbReference>
<proteinExistence type="inferred from homology"/>
<dbReference type="SUPFAM" id="SSF52833">
    <property type="entry name" value="Thioredoxin-like"/>
    <property type="match status" value="2"/>
</dbReference>
<comment type="similarity">
    <text evidence="1">Belongs to the protein disulfide isomerase family.</text>
</comment>
<dbReference type="PANTHER" id="PTHR18929:SF193">
    <property type="entry name" value="ENDOPLASMIC RETICULUM RESIDENT PROTEIN 27"/>
    <property type="match status" value="1"/>
</dbReference>
<evidence type="ECO:0000313" key="3">
    <source>
        <dbReference type="Proteomes" id="UP000515159"/>
    </source>
</evidence>
<dbReference type="GO" id="GO:0006457">
    <property type="term" value="P:protein folding"/>
    <property type="evidence" value="ECO:0007669"/>
    <property type="project" value="TreeGrafter"/>
</dbReference>
<feature type="region of interest" description="Disordered" evidence="2">
    <location>
        <begin position="190"/>
        <end position="209"/>
    </location>
</feature>
<dbReference type="CDD" id="cd02982">
    <property type="entry name" value="PDI_b'_family"/>
    <property type="match status" value="1"/>
</dbReference>
<dbReference type="OrthoDB" id="8667660at2759"/>
<keyword evidence="3" id="KW-1185">Reference proteome</keyword>
<dbReference type="InParanoid" id="A0A6P8Q316"/>
<evidence type="ECO:0000256" key="2">
    <source>
        <dbReference type="SAM" id="MobiDB-lite"/>
    </source>
</evidence>
<protein>
    <submittedName>
        <fullName evidence="4">Endoplasmic reticulum resident protein 27</fullName>
    </submittedName>
</protein>
<dbReference type="InterPro" id="IPR036249">
    <property type="entry name" value="Thioredoxin-like_sf"/>
</dbReference>